<feature type="region of interest" description="Disordered" evidence="1">
    <location>
        <begin position="989"/>
        <end position="1009"/>
    </location>
</feature>
<comment type="caution">
    <text evidence="2">The sequence shown here is derived from an EMBL/GenBank/DDBJ whole genome shotgun (WGS) entry which is preliminary data.</text>
</comment>
<evidence type="ECO:0000256" key="1">
    <source>
        <dbReference type="SAM" id="MobiDB-lite"/>
    </source>
</evidence>
<sequence length="1090" mass="119155">MTRLQYHDFAVPAPWSVALKHHLYAERRKCRHIDIVGEGVCWVSRVDRDSLPVFLVSQLENQKLTEEGSPFVWSTTLVSFVSSHLETRHWVSGYPTLFQWRSEDNRRSYSLFAVLNINMPALKYTVDELMALGGAPVPVPARMSALANNPELADVVRESGSESSTSYKGKHRDDSSTASDELLFKGNISRRALRDATRGSARESTHESSRFPMREPLRQTVPQPALPVQPARQMNQTGAPTVTPMAAPVAPPMAAPMVAPSVAPPAARETVHDQQRPTEWRCHGRSDSETNIAEPISAPTGDIAQRSEGFRRFYKAVVSPTHVRVTAGGRIVPNTRGPPSPTNKRLSDHPAIENMSLTDKSAQGKLPTNQLPMGQPIPIVPQFLPGYPGGFHSLQAPMSVIPMAYSQHMPQAFQFVQAPAAPATLAPLPTGSTSTSKDMPDPKAHDSQSDGRMPSDKQDKPKISPPEWFDYSKPYFYNGQIIYPVGNMPASLANPMGGPMMPMQMVSVPQGAPSQLQAPMMHHALPHGGNQMMAGSSFSQASHGPHQIHGGAHPIIPANSSFTASNLAPPISSIRPSEITRKQIANFKHSLKYHEDQLQYNRHQIDEKEMEMKAQQYREHIASFETLLKQQLEYEAETLDHKTPASSGRNDHAQQKADGSVSGDTGVPQNQHESEDAIRRRVACGRQGVNTNIGEGGNAVFQHSITANQSYGEPSRQTGIPSEAVLAPAFEPCGRSLHEVAVDSNERLKSEGVWKYGPGTQNVASRGVARPFIPSLSHQSDHAEGSTSATSISGQSSSTDGFGTTRSAKGKGVDRAGGSSGYSRSSFGVPYLLGALPKGLDPRKATDHDYTYTRPLNEDETRARYLYWGKAPKSAMRGLPKYDGKHFYPPSPVQEEPSSPVIAHRNPTARSDAEHAYRQTKSDQDPFRPMTPVHDATSKPVVASEDGYVMGRLTRNVSFETQVDSSGLEDVPTGDAIDLPETGTVLRNRENSADAGSIGSIDRRSERSGYGPVPGPFSPHGYLPDPYAHFFQSSQYRNFGRTDTQMQRETLADGFEEGSYDQRDFIDYGAGSSASSLFGARSGFPKPFYQ</sequence>
<feature type="region of interest" description="Disordered" evidence="1">
    <location>
        <begin position="424"/>
        <end position="465"/>
    </location>
</feature>
<feature type="region of interest" description="Disordered" evidence="1">
    <location>
        <begin position="329"/>
        <end position="348"/>
    </location>
</feature>
<gene>
    <name evidence="2" type="ORF">QBC41DRAFT_287727</name>
</gene>
<dbReference type="EMBL" id="JAULSY010000210">
    <property type="protein sequence ID" value="KAK0658290.1"/>
    <property type="molecule type" value="Genomic_DNA"/>
</dbReference>
<dbReference type="AlphaFoldDB" id="A0AA39YVH3"/>
<organism evidence="2 3">
    <name type="scientific">Cercophora samala</name>
    <dbReference type="NCBI Taxonomy" id="330535"/>
    <lineage>
        <taxon>Eukaryota</taxon>
        <taxon>Fungi</taxon>
        <taxon>Dikarya</taxon>
        <taxon>Ascomycota</taxon>
        <taxon>Pezizomycotina</taxon>
        <taxon>Sordariomycetes</taxon>
        <taxon>Sordariomycetidae</taxon>
        <taxon>Sordariales</taxon>
        <taxon>Lasiosphaeriaceae</taxon>
        <taxon>Cercophora</taxon>
    </lineage>
</organism>
<feature type="region of interest" description="Disordered" evidence="1">
    <location>
        <begin position="639"/>
        <end position="677"/>
    </location>
</feature>
<proteinExistence type="predicted"/>
<feature type="compositionally biased region" description="Basic and acidic residues" evidence="1">
    <location>
        <begin position="911"/>
        <end position="926"/>
    </location>
</feature>
<feature type="compositionally biased region" description="Basic and acidic residues" evidence="1">
    <location>
        <begin position="639"/>
        <end position="655"/>
    </location>
</feature>
<feature type="region of interest" description="Disordered" evidence="1">
    <location>
        <begin position="155"/>
        <end position="218"/>
    </location>
</feature>
<feature type="region of interest" description="Disordered" evidence="1">
    <location>
        <begin position="269"/>
        <end position="295"/>
    </location>
</feature>
<reference evidence="2" key="1">
    <citation type="submission" date="2023-06" db="EMBL/GenBank/DDBJ databases">
        <title>Genome-scale phylogeny and comparative genomics of the fungal order Sordariales.</title>
        <authorList>
            <consortium name="Lawrence Berkeley National Laboratory"/>
            <person name="Hensen N."/>
            <person name="Bonometti L."/>
            <person name="Westerberg I."/>
            <person name="Brannstrom I.O."/>
            <person name="Guillou S."/>
            <person name="Cros-Aarteil S."/>
            <person name="Calhoun S."/>
            <person name="Haridas S."/>
            <person name="Kuo A."/>
            <person name="Mondo S."/>
            <person name="Pangilinan J."/>
            <person name="Riley R."/>
            <person name="Labutti K."/>
            <person name="Andreopoulos B."/>
            <person name="Lipzen A."/>
            <person name="Chen C."/>
            <person name="Yanf M."/>
            <person name="Daum C."/>
            <person name="Ng V."/>
            <person name="Clum A."/>
            <person name="Steindorff A."/>
            <person name="Ohm R."/>
            <person name="Martin F."/>
            <person name="Silar P."/>
            <person name="Natvig D."/>
            <person name="Lalanne C."/>
            <person name="Gautier V."/>
            <person name="Ament-Velasquez S.L."/>
            <person name="Kruys A."/>
            <person name="Hutchinson M.I."/>
            <person name="Powell A.J."/>
            <person name="Barry K."/>
            <person name="Miller A.N."/>
            <person name="Grigoriev I.V."/>
            <person name="Debuchy R."/>
            <person name="Gladieux P."/>
            <person name="Thoren M.H."/>
            <person name="Johannesson H."/>
        </authorList>
    </citation>
    <scope>NUCLEOTIDE SEQUENCE</scope>
    <source>
        <strain evidence="2">CBS 307.81</strain>
    </source>
</reference>
<feature type="region of interest" description="Disordered" evidence="1">
    <location>
        <begin position="776"/>
        <end position="821"/>
    </location>
</feature>
<accession>A0AA39YVH3</accession>
<evidence type="ECO:0000313" key="2">
    <source>
        <dbReference type="EMBL" id="KAK0658290.1"/>
    </source>
</evidence>
<protein>
    <submittedName>
        <fullName evidence="2">Uncharacterized protein</fullName>
    </submittedName>
</protein>
<feature type="compositionally biased region" description="Basic and acidic residues" evidence="1">
    <location>
        <begin position="438"/>
        <end position="462"/>
    </location>
</feature>
<feature type="compositionally biased region" description="Basic and acidic residues" evidence="1">
    <location>
        <begin position="269"/>
        <end position="288"/>
    </location>
</feature>
<feature type="compositionally biased region" description="Low complexity" evidence="1">
    <location>
        <begin position="785"/>
        <end position="801"/>
    </location>
</feature>
<keyword evidence="3" id="KW-1185">Reference proteome</keyword>
<evidence type="ECO:0000313" key="3">
    <source>
        <dbReference type="Proteomes" id="UP001174997"/>
    </source>
</evidence>
<feature type="compositionally biased region" description="Basic and acidic residues" evidence="1">
    <location>
        <begin position="192"/>
        <end position="217"/>
    </location>
</feature>
<name>A0AA39YVH3_9PEZI</name>
<dbReference type="Proteomes" id="UP001174997">
    <property type="component" value="Unassembled WGS sequence"/>
</dbReference>
<feature type="region of interest" description="Disordered" evidence="1">
    <location>
        <begin position="908"/>
        <end position="935"/>
    </location>
</feature>